<feature type="signal peptide" evidence="1">
    <location>
        <begin position="1"/>
        <end position="27"/>
    </location>
</feature>
<dbReference type="Proteomes" id="UP000324767">
    <property type="component" value="Unassembled WGS sequence"/>
</dbReference>
<evidence type="ECO:0000313" key="2">
    <source>
        <dbReference type="EMBL" id="KAA6413594.1"/>
    </source>
</evidence>
<feature type="chain" id="PRO_5024459680" description="Transglycosylase SLT domain-containing protein" evidence="1">
    <location>
        <begin position="28"/>
        <end position="251"/>
    </location>
</feature>
<name>A0A5M8PWZ8_9LECA</name>
<dbReference type="AlphaFoldDB" id="A0A5M8PWZ8"/>
<dbReference type="OrthoDB" id="1193027at2759"/>
<evidence type="ECO:0008006" key="4">
    <source>
        <dbReference type="Google" id="ProtNLM"/>
    </source>
</evidence>
<sequence length="251" mass="25553">MRSSLKNKPCHLACALLALSLPMPANSACAGTRPASPAPTVPTGAGSTAVGGTCFKGAEFPKESIWLSFNTLVSQHTAAMAEFDSSTEIANVLSAIQSVAQMSGGILDPRVIFAQMIQESQGNVHTAAGDGGTSYGLMQIQITPGNAIDCAGTAKSDCSSAQILGMFQEYLYGNGGSGSTFAAPGIGYCLQTNGNDVAKALRCYNTGSVPDPSNLSVVSNERTPDYVSNIGNLLIGQTPPSATSCGFANAG</sequence>
<dbReference type="Gene3D" id="1.10.530.10">
    <property type="match status" value="1"/>
</dbReference>
<keyword evidence="1" id="KW-0732">Signal</keyword>
<gene>
    <name evidence="2" type="ORF">FRX48_03340</name>
</gene>
<evidence type="ECO:0000256" key="1">
    <source>
        <dbReference type="SAM" id="SignalP"/>
    </source>
</evidence>
<comment type="caution">
    <text evidence="2">The sequence shown here is derived from an EMBL/GenBank/DDBJ whole genome shotgun (WGS) entry which is preliminary data.</text>
</comment>
<dbReference type="EMBL" id="VXIT01000004">
    <property type="protein sequence ID" value="KAA6413594.1"/>
    <property type="molecule type" value="Genomic_DNA"/>
</dbReference>
<proteinExistence type="predicted"/>
<protein>
    <recommendedName>
        <fullName evidence="4">Transglycosylase SLT domain-containing protein</fullName>
    </recommendedName>
</protein>
<accession>A0A5M8PWZ8</accession>
<dbReference type="SUPFAM" id="SSF53955">
    <property type="entry name" value="Lysozyme-like"/>
    <property type="match status" value="1"/>
</dbReference>
<dbReference type="InterPro" id="IPR023346">
    <property type="entry name" value="Lysozyme-like_dom_sf"/>
</dbReference>
<evidence type="ECO:0000313" key="3">
    <source>
        <dbReference type="Proteomes" id="UP000324767"/>
    </source>
</evidence>
<organism evidence="2 3">
    <name type="scientific">Lasallia pustulata</name>
    <dbReference type="NCBI Taxonomy" id="136370"/>
    <lineage>
        <taxon>Eukaryota</taxon>
        <taxon>Fungi</taxon>
        <taxon>Dikarya</taxon>
        <taxon>Ascomycota</taxon>
        <taxon>Pezizomycotina</taxon>
        <taxon>Lecanoromycetes</taxon>
        <taxon>OSLEUM clade</taxon>
        <taxon>Umbilicariomycetidae</taxon>
        <taxon>Umbilicariales</taxon>
        <taxon>Umbilicariaceae</taxon>
        <taxon>Lasallia</taxon>
    </lineage>
</organism>
<reference evidence="2 3" key="1">
    <citation type="submission" date="2019-09" db="EMBL/GenBank/DDBJ databases">
        <title>The hologenome of the rock-dwelling lichen Lasallia pustulata.</title>
        <authorList>
            <person name="Greshake Tzovaras B."/>
            <person name="Segers F."/>
            <person name="Bicker A."/>
            <person name="Dal Grande F."/>
            <person name="Otte J."/>
            <person name="Hankeln T."/>
            <person name="Schmitt I."/>
            <person name="Ebersberger I."/>
        </authorList>
    </citation>
    <scope>NUCLEOTIDE SEQUENCE [LARGE SCALE GENOMIC DNA]</scope>
    <source>
        <strain evidence="2">A1-1</strain>
    </source>
</reference>